<evidence type="ECO:0000313" key="3">
    <source>
        <dbReference type="Proteomes" id="UP000252530"/>
    </source>
</evidence>
<sequence length="254" mass="26804">MGLMGLLVCALGAVIVHSMESPVDSPVRPVGPVVKPSGKPSKSRGLDHAGIPHVASVPDHGAPGSAPGTGPVDAALSTLDALLDPDPEDTVWSQGRLGLLGSDGAGMEHPVPDAPRYWWLQRQYKPDMACDASAYRGIGKLPDGACEKGKWNADRSGAITVAGYWQPGMTRFPVPEGLRLDGRQDPQNTVSRPYDVVSVPMDDGVWHVTVYCPATLEQSKGSSFASTGIGTRESPCRTVEVTVGGQNPFWLDAQ</sequence>
<feature type="region of interest" description="Disordered" evidence="1">
    <location>
        <begin position="25"/>
        <end position="72"/>
    </location>
</feature>
<proteinExistence type="predicted"/>
<evidence type="ECO:0000256" key="1">
    <source>
        <dbReference type="SAM" id="MobiDB-lite"/>
    </source>
</evidence>
<dbReference type="AlphaFoldDB" id="A0A366K9L4"/>
<dbReference type="Proteomes" id="UP000252530">
    <property type="component" value="Unassembled WGS sequence"/>
</dbReference>
<name>A0A366K9L4_9BIFI</name>
<comment type="caution">
    <text evidence="2">The sequence shown here is derived from an EMBL/GenBank/DDBJ whole genome shotgun (WGS) entry which is preliminary data.</text>
</comment>
<gene>
    <name evidence="2" type="ORF">CRD60_04535</name>
</gene>
<keyword evidence="3" id="KW-1185">Reference proteome</keyword>
<feature type="compositionally biased region" description="Low complexity" evidence="1">
    <location>
        <begin position="25"/>
        <end position="40"/>
    </location>
</feature>
<evidence type="ECO:0000313" key="2">
    <source>
        <dbReference type="EMBL" id="RBP97858.1"/>
    </source>
</evidence>
<protein>
    <submittedName>
        <fullName evidence="2">Uncharacterized protein</fullName>
    </submittedName>
</protein>
<reference evidence="2 3" key="1">
    <citation type="submission" date="2017-10" db="EMBL/GenBank/DDBJ databases">
        <title>Bifidobacterium xylocopum sp. nov. and Bifidobacterium aemilianum sp. nov., from the carpenter bee (Xylocopa violacea) digestive tract.</title>
        <authorList>
            <person name="Alberoni D."/>
            <person name="Baffoni L."/>
            <person name="Di Gioia D."/>
            <person name="Gaggia F."/>
            <person name="Biavati B."/>
        </authorList>
    </citation>
    <scope>NUCLEOTIDE SEQUENCE [LARGE SCALE GENOMIC DNA]</scope>
    <source>
        <strain evidence="2 3">XV10</strain>
    </source>
</reference>
<dbReference type="EMBL" id="PDCG01000003">
    <property type="protein sequence ID" value="RBP97858.1"/>
    <property type="molecule type" value="Genomic_DNA"/>
</dbReference>
<organism evidence="2 3">
    <name type="scientific">Bifidobacterium aemilianum</name>
    <dbReference type="NCBI Taxonomy" id="2493120"/>
    <lineage>
        <taxon>Bacteria</taxon>
        <taxon>Bacillati</taxon>
        <taxon>Actinomycetota</taxon>
        <taxon>Actinomycetes</taxon>
        <taxon>Bifidobacteriales</taxon>
        <taxon>Bifidobacteriaceae</taxon>
        <taxon>Bifidobacterium</taxon>
    </lineage>
</organism>
<accession>A0A366K9L4</accession>